<evidence type="ECO:0000256" key="1">
    <source>
        <dbReference type="SAM" id="SignalP"/>
    </source>
</evidence>
<organism evidence="2 3">
    <name type="scientific">Choiromyces venosus 120613-1</name>
    <dbReference type="NCBI Taxonomy" id="1336337"/>
    <lineage>
        <taxon>Eukaryota</taxon>
        <taxon>Fungi</taxon>
        <taxon>Dikarya</taxon>
        <taxon>Ascomycota</taxon>
        <taxon>Pezizomycotina</taxon>
        <taxon>Pezizomycetes</taxon>
        <taxon>Pezizales</taxon>
        <taxon>Tuberaceae</taxon>
        <taxon>Choiromyces</taxon>
    </lineage>
</organism>
<accession>A0A3N4IWI6</accession>
<protein>
    <recommendedName>
        <fullName evidence="4">Secreted protein</fullName>
    </recommendedName>
</protein>
<feature type="chain" id="PRO_5018073858" description="Secreted protein" evidence="1">
    <location>
        <begin position="18"/>
        <end position="116"/>
    </location>
</feature>
<keyword evidence="1" id="KW-0732">Signal</keyword>
<dbReference type="Proteomes" id="UP000276215">
    <property type="component" value="Unassembled WGS sequence"/>
</dbReference>
<keyword evidence="3" id="KW-1185">Reference proteome</keyword>
<evidence type="ECO:0000313" key="3">
    <source>
        <dbReference type="Proteomes" id="UP000276215"/>
    </source>
</evidence>
<feature type="signal peptide" evidence="1">
    <location>
        <begin position="1"/>
        <end position="17"/>
    </location>
</feature>
<gene>
    <name evidence="2" type="ORF">L873DRAFT_680337</name>
</gene>
<evidence type="ECO:0000313" key="2">
    <source>
        <dbReference type="EMBL" id="RPA89317.1"/>
    </source>
</evidence>
<dbReference type="AlphaFoldDB" id="A0A3N4IWI6"/>
<sequence length="116" mass="13349">MFWRRVLLAALKARSGCDFVAWGCLGRNNWLRKHIYKVVRIMQNRSFPTSKCSRHHTLLLTARIVNDSGNGGNGGNQLYNFEVSVFWIRFALFQGQRLSACDGLQKEMSKFFGMES</sequence>
<name>A0A3N4IWI6_9PEZI</name>
<reference evidence="2 3" key="1">
    <citation type="journal article" date="2018" name="Nat. Ecol. Evol.">
        <title>Pezizomycetes genomes reveal the molecular basis of ectomycorrhizal truffle lifestyle.</title>
        <authorList>
            <person name="Murat C."/>
            <person name="Payen T."/>
            <person name="Noel B."/>
            <person name="Kuo A."/>
            <person name="Morin E."/>
            <person name="Chen J."/>
            <person name="Kohler A."/>
            <person name="Krizsan K."/>
            <person name="Balestrini R."/>
            <person name="Da Silva C."/>
            <person name="Montanini B."/>
            <person name="Hainaut M."/>
            <person name="Levati E."/>
            <person name="Barry K.W."/>
            <person name="Belfiori B."/>
            <person name="Cichocki N."/>
            <person name="Clum A."/>
            <person name="Dockter R.B."/>
            <person name="Fauchery L."/>
            <person name="Guy J."/>
            <person name="Iotti M."/>
            <person name="Le Tacon F."/>
            <person name="Lindquist E.A."/>
            <person name="Lipzen A."/>
            <person name="Malagnac F."/>
            <person name="Mello A."/>
            <person name="Molinier V."/>
            <person name="Miyauchi S."/>
            <person name="Poulain J."/>
            <person name="Riccioni C."/>
            <person name="Rubini A."/>
            <person name="Sitrit Y."/>
            <person name="Splivallo R."/>
            <person name="Traeger S."/>
            <person name="Wang M."/>
            <person name="Zifcakova L."/>
            <person name="Wipf D."/>
            <person name="Zambonelli A."/>
            <person name="Paolocci F."/>
            <person name="Nowrousian M."/>
            <person name="Ottonello S."/>
            <person name="Baldrian P."/>
            <person name="Spatafora J.W."/>
            <person name="Henrissat B."/>
            <person name="Nagy L.G."/>
            <person name="Aury J.M."/>
            <person name="Wincker P."/>
            <person name="Grigoriev I.V."/>
            <person name="Bonfante P."/>
            <person name="Martin F.M."/>
        </authorList>
    </citation>
    <scope>NUCLEOTIDE SEQUENCE [LARGE SCALE GENOMIC DNA]</scope>
    <source>
        <strain evidence="2 3">120613-1</strain>
    </source>
</reference>
<proteinExistence type="predicted"/>
<evidence type="ECO:0008006" key="4">
    <source>
        <dbReference type="Google" id="ProtNLM"/>
    </source>
</evidence>
<dbReference type="EMBL" id="ML120590">
    <property type="protein sequence ID" value="RPA89317.1"/>
    <property type="molecule type" value="Genomic_DNA"/>
</dbReference>